<dbReference type="Pfam" id="PF14518">
    <property type="entry name" value="Haem_oxygenas_2"/>
    <property type="match status" value="1"/>
</dbReference>
<comment type="caution">
    <text evidence="1">The sequence shown here is derived from an EMBL/GenBank/DDBJ whole genome shotgun (WGS) entry which is preliminary data.</text>
</comment>
<dbReference type="AlphaFoldDB" id="A0A2T1C4F4"/>
<dbReference type="OrthoDB" id="482780at2"/>
<dbReference type="Gene3D" id="1.20.910.10">
    <property type="entry name" value="Heme oxygenase-like"/>
    <property type="match status" value="1"/>
</dbReference>
<reference evidence="1 2" key="2">
    <citation type="submission" date="2018-03" db="EMBL/GenBank/DDBJ databases">
        <title>The ancient ancestry and fast evolution of plastids.</title>
        <authorList>
            <person name="Moore K.R."/>
            <person name="Magnabosco C."/>
            <person name="Momper L."/>
            <person name="Gold D.A."/>
            <person name="Bosak T."/>
            <person name="Fournier G.P."/>
        </authorList>
    </citation>
    <scope>NUCLEOTIDE SEQUENCE [LARGE SCALE GENOMIC DNA]</scope>
    <source>
        <strain evidence="1 2">CCAP 1448/3</strain>
    </source>
</reference>
<reference evidence="1 2" key="1">
    <citation type="submission" date="2018-02" db="EMBL/GenBank/DDBJ databases">
        <authorList>
            <person name="Cohen D.B."/>
            <person name="Kent A.D."/>
        </authorList>
    </citation>
    <scope>NUCLEOTIDE SEQUENCE [LARGE SCALE GENOMIC DNA]</scope>
    <source>
        <strain evidence="1 2">CCAP 1448/3</strain>
    </source>
</reference>
<organism evidence="1 2">
    <name type="scientific">Merismopedia glauca CCAP 1448/3</name>
    <dbReference type="NCBI Taxonomy" id="1296344"/>
    <lineage>
        <taxon>Bacteria</taxon>
        <taxon>Bacillati</taxon>
        <taxon>Cyanobacteriota</taxon>
        <taxon>Cyanophyceae</taxon>
        <taxon>Synechococcales</taxon>
        <taxon>Merismopediaceae</taxon>
        <taxon>Merismopedia</taxon>
    </lineage>
</organism>
<dbReference type="InterPro" id="IPR016084">
    <property type="entry name" value="Haem_Oase-like_multi-hlx"/>
</dbReference>
<accession>A0A2T1C4F4</accession>
<evidence type="ECO:0000313" key="2">
    <source>
        <dbReference type="Proteomes" id="UP000238762"/>
    </source>
</evidence>
<proteinExistence type="predicted"/>
<dbReference type="SUPFAM" id="SSF48613">
    <property type="entry name" value="Heme oxygenase-like"/>
    <property type="match status" value="1"/>
</dbReference>
<keyword evidence="2" id="KW-1185">Reference proteome</keyword>
<protein>
    <submittedName>
        <fullName evidence="1">Uncharacterized protein</fullName>
    </submittedName>
</protein>
<sequence>MEWARITPEKILVATADRTWLHQSILGESNDCFLETIGGQGSIATTRKLLDGAIAAAKNAASASLKSPTFTPAQWVWQLVGAYHLTHSYPPLIKEAAQRFQQMGCQTLSQWAVQKAIEELGHDRLALRDIQSMGYKAEAVVEALVIPANAVALVNYLTQSVRATDPIGCVGYSYAMERIATGIKEKHIQSIEALLPPGIRATRCLRTHSSLGADVGHLEGTFQMIVRLTPQERACVAKTCYETALLYFQSSEEEFISEEELQHLLIPLESRKAREEIYSLTP</sequence>
<dbReference type="Proteomes" id="UP000238762">
    <property type="component" value="Unassembled WGS sequence"/>
</dbReference>
<dbReference type="EMBL" id="PVWJ01000040">
    <property type="protein sequence ID" value="PSB03139.1"/>
    <property type="molecule type" value="Genomic_DNA"/>
</dbReference>
<name>A0A2T1C4F4_9CYAN</name>
<evidence type="ECO:0000313" key="1">
    <source>
        <dbReference type="EMBL" id="PSB03139.1"/>
    </source>
</evidence>
<gene>
    <name evidence="1" type="ORF">C7B64_09930</name>
</gene>